<name>A0A0F9KYG2_9ZZZZ</name>
<evidence type="ECO:0000313" key="1">
    <source>
        <dbReference type="EMBL" id="KKM87369.1"/>
    </source>
</evidence>
<comment type="caution">
    <text evidence="1">The sequence shown here is derived from an EMBL/GenBank/DDBJ whole genome shotgun (WGS) entry which is preliminary data.</text>
</comment>
<reference evidence="1" key="1">
    <citation type="journal article" date="2015" name="Nature">
        <title>Complex archaea that bridge the gap between prokaryotes and eukaryotes.</title>
        <authorList>
            <person name="Spang A."/>
            <person name="Saw J.H."/>
            <person name="Jorgensen S.L."/>
            <person name="Zaremba-Niedzwiedzka K."/>
            <person name="Martijn J."/>
            <person name="Lind A.E."/>
            <person name="van Eijk R."/>
            <person name="Schleper C."/>
            <person name="Guy L."/>
            <person name="Ettema T.J."/>
        </authorList>
    </citation>
    <scope>NUCLEOTIDE SEQUENCE</scope>
</reference>
<gene>
    <name evidence="1" type="ORF">LCGC14_1269590</name>
</gene>
<accession>A0A0F9KYG2</accession>
<proteinExistence type="predicted"/>
<organism evidence="1">
    <name type="scientific">marine sediment metagenome</name>
    <dbReference type="NCBI Taxonomy" id="412755"/>
    <lineage>
        <taxon>unclassified sequences</taxon>
        <taxon>metagenomes</taxon>
        <taxon>ecological metagenomes</taxon>
    </lineage>
</organism>
<dbReference type="AlphaFoldDB" id="A0A0F9KYG2"/>
<dbReference type="EMBL" id="LAZR01007109">
    <property type="protein sequence ID" value="KKM87369.1"/>
    <property type="molecule type" value="Genomic_DNA"/>
</dbReference>
<sequence length="109" mass="13218">MKKEKDILFTRKFYPEKAKKGWLFFCFRYRNAEYTEGYTAAQIVEEMGDWYVNSISHCREIAAYLDTGEKRKDLYPIFVEIKKRKILEMLGAIRYPYFAEVNRFEIMDL</sequence>
<protein>
    <submittedName>
        <fullName evidence="1">Uncharacterized protein</fullName>
    </submittedName>
</protein>